<dbReference type="KEGG" id="hsal:JMJ58_21570"/>
<protein>
    <submittedName>
        <fullName evidence="3">Uncharacterized protein</fullName>
    </submittedName>
</protein>
<dbReference type="EMBL" id="CP069190">
    <property type="protein sequence ID" value="QRV17574.1"/>
    <property type="molecule type" value="Genomic_DNA"/>
</dbReference>
<dbReference type="OrthoDB" id="187695at2157"/>
<dbReference type="AlphaFoldDB" id="A0A8T8E6T1"/>
<feature type="compositionally biased region" description="Acidic residues" evidence="1">
    <location>
        <begin position="239"/>
        <end position="248"/>
    </location>
</feature>
<keyword evidence="2" id="KW-0472">Membrane</keyword>
<feature type="transmembrane region" description="Helical" evidence="2">
    <location>
        <begin position="79"/>
        <end position="100"/>
    </location>
</feature>
<proteinExistence type="predicted"/>
<keyword evidence="3" id="KW-0614">Plasmid</keyword>
<evidence type="ECO:0000313" key="4">
    <source>
        <dbReference type="Proteomes" id="UP000637819"/>
    </source>
</evidence>
<evidence type="ECO:0000256" key="2">
    <source>
        <dbReference type="SAM" id="Phobius"/>
    </source>
</evidence>
<feature type="compositionally biased region" description="Low complexity" evidence="1">
    <location>
        <begin position="219"/>
        <end position="228"/>
    </location>
</feature>
<name>A0A8T8E6T1_9EURY</name>
<evidence type="ECO:0000256" key="1">
    <source>
        <dbReference type="SAM" id="MobiDB-lite"/>
    </source>
</evidence>
<reference evidence="3 4" key="1">
    <citation type="submission" date="2021-01" db="EMBL/GenBank/DDBJ databases">
        <title>Genome Sequence and Methylation Pattern of Haloterrigena salifodinae BOL5-1, An Extremely Halophilic Archaeon from a Bolivian Salt Mine.</title>
        <authorList>
            <person name="DasSarma P."/>
            <person name="Anton B.P."/>
            <person name="DasSarma S.L."/>
            <person name="von Ehrenheim H.A.L."/>
            <person name="Martinez F.L."/>
            <person name="Guzman D."/>
            <person name="Roberts R.J."/>
            <person name="DasSarma S."/>
        </authorList>
    </citation>
    <scope>NUCLEOTIDE SEQUENCE [LARGE SCALE GENOMIC DNA]</scope>
    <source>
        <strain evidence="3 4">BOL5-1</strain>
        <plasmid evidence="3 4">pHTS171</plasmid>
    </source>
</reference>
<keyword evidence="2" id="KW-0812">Transmembrane</keyword>
<feature type="transmembrane region" description="Helical" evidence="2">
    <location>
        <begin position="45"/>
        <end position="67"/>
    </location>
</feature>
<gene>
    <name evidence="3" type="ORF">JMJ58_21570</name>
</gene>
<organism evidence="3 4">
    <name type="scientific">Haloterrigena salifodinae</name>
    <dbReference type="NCBI Taxonomy" id="2675099"/>
    <lineage>
        <taxon>Archaea</taxon>
        <taxon>Methanobacteriati</taxon>
        <taxon>Methanobacteriota</taxon>
        <taxon>Stenosarchaea group</taxon>
        <taxon>Halobacteria</taxon>
        <taxon>Halobacteriales</taxon>
        <taxon>Natrialbaceae</taxon>
        <taxon>Haloterrigena</taxon>
    </lineage>
</organism>
<keyword evidence="4" id="KW-1185">Reference proteome</keyword>
<dbReference type="GeneID" id="62877772"/>
<accession>A0A8T8E6T1</accession>
<sequence>MIDVSLGFLLSSLPWWLAAPLIQIAVLVVGMALDETYVNRTTILMGALATHIHIFVAGEAGLLVSIYADAGLAVGAYGLYAYVIDGYVATWFRLLAYYVYSPLSVFLVILTAGPTLIGVEPLVVLALAGAGYANFQFREYLRPDQPFYFGPRTQEEFDAILETEIGAGSPADDNAPGAETAGGGVADPEAAAGGAETGAAAETASSPAGPNTAGQSASGQNATGQQTAGQGGTGANVFDDSESAEDGAEFDHPGAEPAAASDSSERGILPKFMRRL</sequence>
<feature type="transmembrane region" description="Helical" evidence="2">
    <location>
        <begin position="107"/>
        <end position="133"/>
    </location>
</feature>
<feature type="compositionally biased region" description="Low complexity" evidence="1">
    <location>
        <begin position="186"/>
        <end position="210"/>
    </location>
</feature>
<evidence type="ECO:0000313" key="3">
    <source>
        <dbReference type="EMBL" id="QRV17574.1"/>
    </source>
</evidence>
<geneLocation type="plasmid" evidence="3 4">
    <name>pHTS171</name>
</geneLocation>
<dbReference type="RefSeq" id="WP_008895609.1">
    <property type="nucleotide sequence ID" value="NZ_CP069190.1"/>
</dbReference>
<keyword evidence="2" id="KW-1133">Transmembrane helix</keyword>
<dbReference type="Proteomes" id="UP000637819">
    <property type="component" value="Plasmid pHTS171"/>
</dbReference>
<feature type="transmembrane region" description="Helical" evidence="2">
    <location>
        <begin position="13"/>
        <end position="33"/>
    </location>
</feature>
<feature type="region of interest" description="Disordered" evidence="1">
    <location>
        <begin position="166"/>
        <end position="276"/>
    </location>
</feature>